<evidence type="ECO:0000313" key="3">
    <source>
        <dbReference type="Proteomes" id="UP000247647"/>
    </source>
</evidence>
<dbReference type="EMBL" id="KZ821454">
    <property type="protein sequence ID" value="PYH35967.1"/>
    <property type="molecule type" value="Genomic_DNA"/>
</dbReference>
<protein>
    <submittedName>
        <fullName evidence="2">Uncharacterized protein</fullName>
    </submittedName>
</protein>
<dbReference type="AlphaFoldDB" id="A0A318YQ06"/>
<dbReference type="RefSeq" id="XP_025481445.1">
    <property type="nucleotide sequence ID" value="XM_025618100.1"/>
</dbReference>
<name>A0A318YQ06_ASPNB</name>
<evidence type="ECO:0000256" key="1">
    <source>
        <dbReference type="SAM" id="MobiDB-lite"/>
    </source>
</evidence>
<keyword evidence="3" id="KW-1185">Reference proteome</keyword>
<dbReference type="Proteomes" id="UP000247647">
    <property type="component" value="Unassembled WGS sequence"/>
</dbReference>
<dbReference type="GeneID" id="37120556"/>
<accession>A0A318YQ06</accession>
<feature type="region of interest" description="Disordered" evidence="1">
    <location>
        <begin position="116"/>
        <end position="150"/>
    </location>
</feature>
<sequence>MNGSDHLTARSTSDLRRNGLLHHCDMNLLQSSLCYEGNQAFLLTFCWCQPMLALLSYIATDHDDWTMARFCIPAARELPSISNSSNSGATLFRPESARGLDVSKVQALGMIALSAPKKHRSNHHNSSLPPRSERQSDMQTRSPPHRRPSALQTACLDVRHEQFIFLNNSPPPLFLQPHR</sequence>
<organism evidence="2 3">
    <name type="scientific">Aspergillus neoniger (strain CBS 115656)</name>
    <dbReference type="NCBI Taxonomy" id="1448310"/>
    <lineage>
        <taxon>Eukaryota</taxon>
        <taxon>Fungi</taxon>
        <taxon>Dikarya</taxon>
        <taxon>Ascomycota</taxon>
        <taxon>Pezizomycotina</taxon>
        <taxon>Eurotiomycetes</taxon>
        <taxon>Eurotiomycetidae</taxon>
        <taxon>Eurotiales</taxon>
        <taxon>Aspergillaceae</taxon>
        <taxon>Aspergillus</taxon>
        <taxon>Aspergillus subgen. Circumdati</taxon>
    </lineage>
</organism>
<gene>
    <name evidence="2" type="ORF">BO87DRAFT_13892</name>
</gene>
<proteinExistence type="predicted"/>
<evidence type="ECO:0000313" key="2">
    <source>
        <dbReference type="EMBL" id="PYH35967.1"/>
    </source>
</evidence>
<reference evidence="2" key="1">
    <citation type="submission" date="2016-12" db="EMBL/GenBank/DDBJ databases">
        <title>The genomes of Aspergillus section Nigri reveals drivers in fungal speciation.</title>
        <authorList>
            <consortium name="DOE Joint Genome Institute"/>
            <person name="Vesth T.C."/>
            <person name="Nybo J."/>
            <person name="Theobald S."/>
            <person name="Brandl J."/>
            <person name="Frisvad J.C."/>
            <person name="Nielsen K.F."/>
            <person name="Lyhne E.K."/>
            <person name="Kogle M.E."/>
            <person name="Kuo A."/>
            <person name="Riley R."/>
            <person name="Clum A."/>
            <person name="Nolan M."/>
            <person name="Lipzen A."/>
            <person name="Salamov A."/>
            <person name="Henrissat B."/>
            <person name="Wiebenga A."/>
            <person name="De Vries R.P."/>
            <person name="Grigoriev I.V."/>
            <person name="Mortensen U.H."/>
            <person name="Andersen M.R."/>
            <person name="Baker S.E."/>
        </authorList>
    </citation>
    <scope>NUCLEOTIDE SEQUENCE [LARGE SCALE GENOMIC DNA]</scope>
    <source>
        <strain evidence="2">CBS 115656</strain>
    </source>
</reference>